<feature type="transmembrane region" description="Helical" evidence="6">
    <location>
        <begin position="377"/>
        <end position="398"/>
    </location>
</feature>
<evidence type="ECO:0000256" key="1">
    <source>
        <dbReference type="ARBA" id="ARBA00004141"/>
    </source>
</evidence>
<dbReference type="Pfam" id="PF07690">
    <property type="entry name" value="MFS_1"/>
    <property type="match status" value="1"/>
</dbReference>
<dbReference type="GO" id="GO:0022857">
    <property type="term" value="F:transmembrane transporter activity"/>
    <property type="evidence" value="ECO:0007669"/>
    <property type="project" value="InterPro"/>
</dbReference>
<keyword evidence="2 6" id="KW-0812">Transmembrane</keyword>
<evidence type="ECO:0000256" key="4">
    <source>
        <dbReference type="ARBA" id="ARBA00023136"/>
    </source>
</evidence>
<keyword evidence="4 6" id="KW-0472">Membrane</keyword>
<evidence type="ECO:0000256" key="6">
    <source>
        <dbReference type="SAM" id="Phobius"/>
    </source>
</evidence>
<feature type="domain" description="Major facilitator superfamily (MFS) profile" evidence="7">
    <location>
        <begin position="57"/>
        <end position="499"/>
    </location>
</feature>
<feature type="transmembrane region" description="Helical" evidence="6">
    <location>
        <begin position="95"/>
        <end position="115"/>
    </location>
</feature>
<gene>
    <name evidence="8" type="ORF">L207DRAFT_415364</name>
</gene>
<dbReference type="InterPro" id="IPR011701">
    <property type="entry name" value="MFS"/>
</dbReference>
<evidence type="ECO:0000259" key="7">
    <source>
        <dbReference type="PROSITE" id="PS50850"/>
    </source>
</evidence>
<dbReference type="PROSITE" id="PS50850">
    <property type="entry name" value="MFS"/>
    <property type="match status" value="1"/>
</dbReference>
<feature type="transmembrane region" description="Helical" evidence="6">
    <location>
        <begin position="211"/>
        <end position="231"/>
    </location>
</feature>
<dbReference type="PANTHER" id="PTHR23502">
    <property type="entry name" value="MAJOR FACILITATOR SUPERFAMILY"/>
    <property type="match status" value="1"/>
</dbReference>
<feature type="transmembrane region" description="Helical" evidence="6">
    <location>
        <begin position="62"/>
        <end position="83"/>
    </location>
</feature>
<dbReference type="EMBL" id="KZ613938">
    <property type="protein sequence ID" value="PMD47530.1"/>
    <property type="molecule type" value="Genomic_DNA"/>
</dbReference>
<protein>
    <submittedName>
        <fullName evidence="8">MFS general substrate transporter</fullName>
    </submittedName>
</protein>
<feature type="region of interest" description="Disordered" evidence="5">
    <location>
        <begin position="245"/>
        <end position="266"/>
    </location>
</feature>
<reference evidence="8 9" key="1">
    <citation type="submission" date="2016-04" db="EMBL/GenBank/DDBJ databases">
        <title>A degradative enzymes factory behind the ericoid mycorrhizal symbiosis.</title>
        <authorList>
            <consortium name="DOE Joint Genome Institute"/>
            <person name="Martino E."/>
            <person name="Morin E."/>
            <person name="Grelet G."/>
            <person name="Kuo A."/>
            <person name="Kohler A."/>
            <person name="Daghino S."/>
            <person name="Barry K."/>
            <person name="Choi C."/>
            <person name="Cichocki N."/>
            <person name="Clum A."/>
            <person name="Copeland A."/>
            <person name="Hainaut M."/>
            <person name="Haridas S."/>
            <person name="Labutti K."/>
            <person name="Lindquist E."/>
            <person name="Lipzen A."/>
            <person name="Khouja H.-R."/>
            <person name="Murat C."/>
            <person name="Ohm R."/>
            <person name="Olson A."/>
            <person name="Spatafora J."/>
            <person name="Veneault-Fourrey C."/>
            <person name="Henrissat B."/>
            <person name="Grigoriev I."/>
            <person name="Martin F."/>
            <person name="Perotto S."/>
        </authorList>
    </citation>
    <scope>NUCLEOTIDE SEQUENCE [LARGE SCALE GENOMIC DNA]</scope>
    <source>
        <strain evidence="8 9">F</strain>
    </source>
</reference>
<feature type="transmembrane region" description="Helical" evidence="6">
    <location>
        <begin position="404"/>
        <end position="429"/>
    </location>
</feature>
<dbReference type="InterPro" id="IPR036259">
    <property type="entry name" value="MFS_trans_sf"/>
</dbReference>
<proteinExistence type="predicted"/>
<dbReference type="Proteomes" id="UP000235786">
    <property type="component" value="Unassembled WGS sequence"/>
</dbReference>
<evidence type="ECO:0000313" key="8">
    <source>
        <dbReference type="EMBL" id="PMD47530.1"/>
    </source>
</evidence>
<feature type="transmembrane region" description="Helical" evidence="6">
    <location>
        <begin position="441"/>
        <end position="461"/>
    </location>
</feature>
<keyword evidence="3 6" id="KW-1133">Transmembrane helix</keyword>
<dbReference type="SUPFAM" id="SSF103473">
    <property type="entry name" value="MFS general substrate transporter"/>
    <property type="match status" value="1"/>
</dbReference>
<sequence>MADHIEAELIPGTEILLASDEGYGIHSNTNEELVLVPTPSDQPDDPLNWSVGWKATVILNQAFFVFISVLTPLSIAPLTPIFMQEFHKTLTQVNYLFGAAAITLGYTNFIIVPFSNIFGRRPAILICGLVCVLANIWQALTTSYPSFIGARVISGFGAGANESIMPMVIADVMFMHQRGLWMGLYFWAYFLGTFIGPIISGNIAAHVSWRWFFWVCTIFQGVSLIMMIFMFPETLYKRPNLATSDHGSNHIRSLPERPVGRPSKHQFSLIPRPEFEDKDLVFRDILAPIQIFSFPIILWAAFSFNFAANCLLALNLTQSQVFAAPPYLFSPAQVGFVNFAFVVGGIIGLLTAGPFSDWISMRATARNKGVREPEMRLIALVPYVCICLVGMTVTAVGYQRHWPWQAVVVIGYGFVGIQVVSIPAILISYAIDSYRHIPGQIMLAGTIIKNSFGFGMIFYFNDWAAKDGFIPPVMTMMALTVGFTVIGMVVFMIWGKKFRRATMHSKLHTL</sequence>
<feature type="transmembrane region" description="Helical" evidence="6">
    <location>
        <begin position="186"/>
        <end position="205"/>
    </location>
</feature>
<evidence type="ECO:0000256" key="2">
    <source>
        <dbReference type="ARBA" id="ARBA00022692"/>
    </source>
</evidence>
<evidence type="ECO:0000313" key="9">
    <source>
        <dbReference type="Proteomes" id="UP000235786"/>
    </source>
</evidence>
<keyword evidence="9" id="KW-1185">Reference proteome</keyword>
<feature type="transmembrane region" description="Helical" evidence="6">
    <location>
        <begin position="152"/>
        <end position="174"/>
    </location>
</feature>
<dbReference type="Gene3D" id="1.20.1250.20">
    <property type="entry name" value="MFS general substrate transporter like domains"/>
    <property type="match status" value="1"/>
</dbReference>
<feature type="transmembrane region" description="Helical" evidence="6">
    <location>
        <begin position="291"/>
        <end position="314"/>
    </location>
</feature>
<feature type="transmembrane region" description="Helical" evidence="6">
    <location>
        <begin position="122"/>
        <end position="140"/>
    </location>
</feature>
<comment type="subcellular location">
    <subcellularLocation>
        <location evidence="1">Membrane</location>
        <topology evidence="1">Multi-pass membrane protein</topology>
    </subcellularLocation>
</comment>
<accession>A0A2J6S9V0</accession>
<name>A0A2J6S9V0_HYAVF</name>
<dbReference type="STRING" id="1149755.A0A2J6S9V0"/>
<evidence type="ECO:0000256" key="5">
    <source>
        <dbReference type="SAM" id="MobiDB-lite"/>
    </source>
</evidence>
<dbReference type="PANTHER" id="PTHR23502:SF149">
    <property type="entry name" value="TRANSPORTER, PUTATIVE-RELATED"/>
    <property type="match status" value="1"/>
</dbReference>
<evidence type="ECO:0000256" key="3">
    <source>
        <dbReference type="ARBA" id="ARBA00022989"/>
    </source>
</evidence>
<feature type="transmembrane region" description="Helical" evidence="6">
    <location>
        <begin position="473"/>
        <end position="494"/>
    </location>
</feature>
<organism evidence="8 9">
    <name type="scientific">Hyaloscypha variabilis (strain UAMH 11265 / GT02V1 / F)</name>
    <name type="common">Meliniomyces variabilis</name>
    <dbReference type="NCBI Taxonomy" id="1149755"/>
    <lineage>
        <taxon>Eukaryota</taxon>
        <taxon>Fungi</taxon>
        <taxon>Dikarya</taxon>
        <taxon>Ascomycota</taxon>
        <taxon>Pezizomycotina</taxon>
        <taxon>Leotiomycetes</taxon>
        <taxon>Helotiales</taxon>
        <taxon>Hyaloscyphaceae</taxon>
        <taxon>Hyaloscypha</taxon>
        <taxon>Hyaloscypha variabilis</taxon>
    </lineage>
</organism>
<feature type="transmembrane region" description="Helical" evidence="6">
    <location>
        <begin position="334"/>
        <end position="356"/>
    </location>
</feature>
<dbReference type="GO" id="GO:0005886">
    <property type="term" value="C:plasma membrane"/>
    <property type="evidence" value="ECO:0007669"/>
    <property type="project" value="TreeGrafter"/>
</dbReference>
<dbReference type="OrthoDB" id="5215911at2759"/>
<dbReference type="AlphaFoldDB" id="A0A2J6S9V0"/>
<dbReference type="InterPro" id="IPR020846">
    <property type="entry name" value="MFS_dom"/>
</dbReference>